<sequence length="222" mass="24782">MIVTIIEDEQQRGGAGEETYAVEVPIAITHRESGRSGEKAKKEEREKEKSGDKHGPSALYIHSIPSTNLNPKKYVRSNSDPPSHLFKEESSTKISSTSKLYAAVVVIRNKQARDYAIASCLHLQIEYIIKHASIAPVSFALYLKAAERRRRSREKANMSSNEHQNFLITILGGNTNANGNGNVKKHTSTNTFHLLLPLLLRDLKVPIMKFDSGSRQAPIFVF</sequence>
<comment type="caution">
    <text evidence="2">The sequence shown here is derived from an EMBL/GenBank/DDBJ whole genome shotgun (WGS) entry which is preliminary data.</text>
</comment>
<name>A0A409XTN7_PSICY</name>
<gene>
    <name evidence="2" type="ORF">CVT25_009240</name>
</gene>
<evidence type="ECO:0000313" key="3">
    <source>
        <dbReference type="Proteomes" id="UP000283269"/>
    </source>
</evidence>
<evidence type="ECO:0000313" key="2">
    <source>
        <dbReference type="EMBL" id="PPQ94090.1"/>
    </source>
</evidence>
<feature type="region of interest" description="Disordered" evidence="1">
    <location>
        <begin position="1"/>
        <end position="90"/>
    </location>
</feature>
<accession>A0A409XTN7</accession>
<organism evidence="2 3">
    <name type="scientific">Psilocybe cyanescens</name>
    <dbReference type="NCBI Taxonomy" id="93625"/>
    <lineage>
        <taxon>Eukaryota</taxon>
        <taxon>Fungi</taxon>
        <taxon>Dikarya</taxon>
        <taxon>Basidiomycota</taxon>
        <taxon>Agaricomycotina</taxon>
        <taxon>Agaricomycetes</taxon>
        <taxon>Agaricomycetidae</taxon>
        <taxon>Agaricales</taxon>
        <taxon>Agaricineae</taxon>
        <taxon>Strophariaceae</taxon>
        <taxon>Psilocybe</taxon>
    </lineage>
</organism>
<feature type="compositionally biased region" description="Polar residues" evidence="1">
    <location>
        <begin position="64"/>
        <end position="81"/>
    </location>
</feature>
<dbReference type="Proteomes" id="UP000283269">
    <property type="component" value="Unassembled WGS sequence"/>
</dbReference>
<dbReference type="InParanoid" id="A0A409XTN7"/>
<protein>
    <submittedName>
        <fullName evidence="2">Uncharacterized protein</fullName>
    </submittedName>
</protein>
<dbReference type="EMBL" id="NHYD01000467">
    <property type="protein sequence ID" value="PPQ94090.1"/>
    <property type="molecule type" value="Genomic_DNA"/>
</dbReference>
<feature type="compositionally biased region" description="Basic and acidic residues" evidence="1">
    <location>
        <begin position="29"/>
        <end position="55"/>
    </location>
</feature>
<evidence type="ECO:0000256" key="1">
    <source>
        <dbReference type="SAM" id="MobiDB-lite"/>
    </source>
</evidence>
<keyword evidence="3" id="KW-1185">Reference proteome</keyword>
<reference evidence="2 3" key="1">
    <citation type="journal article" date="2018" name="Evol. Lett.">
        <title>Horizontal gene cluster transfer increased hallucinogenic mushroom diversity.</title>
        <authorList>
            <person name="Reynolds H.T."/>
            <person name="Vijayakumar V."/>
            <person name="Gluck-Thaler E."/>
            <person name="Korotkin H.B."/>
            <person name="Matheny P.B."/>
            <person name="Slot J.C."/>
        </authorList>
    </citation>
    <scope>NUCLEOTIDE SEQUENCE [LARGE SCALE GENOMIC DNA]</scope>
    <source>
        <strain evidence="2 3">2631</strain>
    </source>
</reference>
<proteinExistence type="predicted"/>
<dbReference type="AlphaFoldDB" id="A0A409XTN7"/>